<reference evidence="3" key="1">
    <citation type="journal article" date="2020" name="BMC Genomics">
        <title>Correction to: Identification and distribution of gene clusters required for synthesis of sphingolipid metabolism inhibitors in diverse species of the filamentous fungus Fusarium.</title>
        <authorList>
            <person name="Kim H.S."/>
            <person name="Lohmar J.M."/>
            <person name="Busman M."/>
            <person name="Brown D.W."/>
            <person name="Naumann T.A."/>
            <person name="Divon H.H."/>
            <person name="Lysoe E."/>
            <person name="Uhlig S."/>
            <person name="Proctor R.H."/>
        </authorList>
    </citation>
    <scope>NUCLEOTIDE SEQUENCE [LARGE SCALE GENOMIC DNA]</scope>
    <source>
        <strain evidence="3">NRRL 25331</strain>
    </source>
</reference>
<dbReference type="AlphaFoldDB" id="A0A8H5SXX3"/>
<dbReference type="EMBL" id="JAAQPE010000559">
    <property type="protein sequence ID" value="KAF5659151.1"/>
    <property type="molecule type" value="Genomic_DNA"/>
</dbReference>
<sequence length="117" mass="12943">MSSLPLPLPLPSITITSPDGRQELVAVFCRPAIDDSALVPMWQFLDDAEEKEEEETTATVAPSGAYSPPRLSDAELDNMSMDDMWNHVNAIQDEMTEVALQANEDRYYQSLPETVAA</sequence>
<protein>
    <submittedName>
        <fullName evidence="2">Uncharacterized protein</fullName>
    </submittedName>
</protein>
<evidence type="ECO:0000313" key="2">
    <source>
        <dbReference type="EMBL" id="KAF5659151.1"/>
    </source>
</evidence>
<evidence type="ECO:0000256" key="1">
    <source>
        <dbReference type="SAM" id="MobiDB-lite"/>
    </source>
</evidence>
<evidence type="ECO:0000313" key="3">
    <source>
        <dbReference type="Proteomes" id="UP000572754"/>
    </source>
</evidence>
<comment type="caution">
    <text evidence="2">The sequence shown here is derived from an EMBL/GenBank/DDBJ whole genome shotgun (WGS) entry which is preliminary data.</text>
</comment>
<gene>
    <name evidence="2" type="ORF">FCIRC_12608</name>
</gene>
<feature type="region of interest" description="Disordered" evidence="1">
    <location>
        <begin position="48"/>
        <end position="70"/>
    </location>
</feature>
<name>A0A8H5SXX3_FUSCI</name>
<accession>A0A8H5SXX3</accession>
<keyword evidence="3" id="KW-1185">Reference proteome</keyword>
<dbReference type="Proteomes" id="UP000572754">
    <property type="component" value="Unassembled WGS sequence"/>
</dbReference>
<organism evidence="2 3">
    <name type="scientific">Fusarium circinatum</name>
    <name type="common">Pitch canker fungus</name>
    <name type="synonym">Gibberella circinata</name>
    <dbReference type="NCBI Taxonomy" id="48490"/>
    <lineage>
        <taxon>Eukaryota</taxon>
        <taxon>Fungi</taxon>
        <taxon>Dikarya</taxon>
        <taxon>Ascomycota</taxon>
        <taxon>Pezizomycotina</taxon>
        <taxon>Sordariomycetes</taxon>
        <taxon>Hypocreomycetidae</taxon>
        <taxon>Hypocreales</taxon>
        <taxon>Nectriaceae</taxon>
        <taxon>Fusarium</taxon>
        <taxon>Fusarium fujikuroi species complex</taxon>
    </lineage>
</organism>
<reference evidence="2 3" key="2">
    <citation type="submission" date="2020-05" db="EMBL/GenBank/DDBJ databases">
        <title>Identification and distribution of gene clusters putatively required for synthesis of sphingolipid metabolism inhibitors in phylogenetically diverse species of the filamentous fungus Fusarium.</title>
        <authorList>
            <person name="Kim H.-S."/>
            <person name="Busman M."/>
            <person name="Brown D.W."/>
            <person name="Divon H."/>
            <person name="Uhlig S."/>
            <person name="Proctor R.H."/>
        </authorList>
    </citation>
    <scope>NUCLEOTIDE SEQUENCE [LARGE SCALE GENOMIC DNA]</scope>
    <source>
        <strain evidence="2 3">NRRL 25331</strain>
    </source>
</reference>
<proteinExistence type="predicted"/>